<organism evidence="8 9">
    <name type="scientific">Eragrostis curvula</name>
    <name type="common">weeping love grass</name>
    <dbReference type="NCBI Taxonomy" id="38414"/>
    <lineage>
        <taxon>Eukaryota</taxon>
        <taxon>Viridiplantae</taxon>
        <taxon>Streptophyta</taxon>
        <taxon>Embryophyta</taxon>
        <taxon>Tracheophyta</taxon>
        <taxon>Spermatophyta</taxon>
        <taxon>Magnoliopsida</taxon>
        <taxon>Liliopsida</taxon>
        <taxon>Poales</taxon>
        <taxon>Poaceae</taxon>
        <taxon>PACMAD clade</taxon>
        <taxon>Chloridoideae</taxon>
        <taxon>Eragrostideae</taxon>
        <taxon>Eragrostidinae</taxon>
        <taxon>Eragrostis</taxon>
    </lineage>
</organism>
<evidence type="ECO:0000256" key="5">
    <source>
        <dbReference type="PIRSR" id="PIRSR602401-1"/>
    </source>
</evidence>
<dbReference type="PRINTS" id="PR00463">
    <property type="entry name" value="EP450I"/>
</dbReference>
<evidence type="ECO:0000256" key="2">
    <source>
        <dbReference type="ARBA" id="ARBA00022723"/>
    </source>
</evidence>
<evidence type="ECO:0000256" key="6">
    <source>
        <dbReference type="RuleBase" id="RU000461"/>
    </source>
</evidence>
<keyword evidence="4 5" id="KW-0408">Iron</keyword>
<dbReference type="PANTHER" id="PTHR47947:SF6">
    <property type="entry name" value="CYTOCHROME P450"/>
    <property type="match status" value="1"/>
</dbReference>
<dbReference type="InterPro" id="IPR036396">
    <property type="entry name" value="Cyt_P450_sf"/>
</dbReference>
<evidence type="ECO:0008006" key="10">
    <source>
        <dbReference type="Google" id="ProtNLM"/>
    </source>
</evidence>
<gene>
    <name evidence="8" type="ORF">EJB05_37428</name>
</gene>
<comment type="similarity">
    <text evidence="6">Belongs to the cytochrome P450 family.</text>
</comment>
<proteinExistence type="inferred from homology"/>
<dbReference type="PRINTS" id="PR00385">
    <property type="entry name" value="P450"/>
</dbReference>
<feature type="signal peptide" evidence="7">
    <location>
        <begin position="1"/>
        <end position="26"/>
    </location>
</feature>
<dbReference type="SUPFAM" id="SSF48264">
    <property type="entry name" value="Cytochrome P450"/>
    <property type="match status" value="1"/>
</dbReference>
<dbReference type="Gramene" id="TVU13987">
    <property type="protein sequence ID" value="TVU13987"/>
    <property type="gene ID" value="EJB05_37428"/>
</dbReference>
<dbReference type="EMBL" id="RWGY01000031">
    <property type="protein sequence ID" value="TVU13987.1"/>
    <property type="molecule type" value="Genomic_DNA"/>
</dbReference>
<dbReference type="InterPro" id="IPR017972">
    <property type="entry name" value="Cyt_P450_CS"/>
</dbReference>
<dbReference type="InterPro" id="IPR050651">
    <property type="entry name" value="Plant_Cytochrome_P450_Monoox"/>
</dbReference>
<feature type="chain" id="PRO_5023834731" description="Cytochrome P450" evidence="7">
    <location>
        <begin position="27"/>
        <end position="505"/>
    </location>
</feature>
<reference evidence="8 9" key="1">
    <citation type="journal article" date="2019" name="Sci. Rep.">
        <title>A high-quality genome of Eragrostis curvula grass provides insights into Poaceae evolution and supports new strategies to enhance forage quality.</title>
        <authorList>
            <person name="Carballo J."/>
            <person name="Santos B.A.C.M."/>
            <person name="Zappacosta D."/>
            <person name="Garbus I."/>
            <person name="Selva J.P."/>
            <person name="Gallo C.A."/>
            <person name="Diaz A."/>
            <person name="Albertini E."/>
            <person name="Caccamo M."/>
            <person name="Echenique V."/>
        </authorList>
    </citation>
    <scope>NUCLEOTIDE SEQUENCE [LARGE SCALE GENOMIC DNA]</scope>
    <source>
        <strain evidence="9">cv. Victoria</strain>
        <tissue evidence="8">Leaf</tissue>
    </source>
</reference>
<keyword evidence="7" id="KW-0732">Signal</keyword>
<evidence type="ECO:0000256" key="3">
    <source>
        <dbReference type="ARBA" id="ARBA00023002"/>
    </source>
</evidence>
<name>A0A5J9TRZ3_9POAL</name>
<evidence type="ECO:0000256" key="4">
    <source>
        <dbReference type="ARBA" id="ARBA00023004"/>
    </source>
</evidence>
<sequence length="505" mass="56303">MEISQALPLAPLLFLFTWLLFLSTTPRNNTNGRRIPSPPALPLVGHLHLLKRPLHRSLPALAARYGAGSGLLHLRFGNRQVLLVSSPAITNECFTVHDVALADRPGRASRRLVGHDCPSIASANYGPLWRQLRRLATVHALCANRVAAAATTRNAEARAMAAKLWCAGPGEVAVKSTAYEFVANAIMVMVSGKRMSKEQVIRFKAMTEDLLAVALAANRQDFLPVLRLFDLWRTARKHVRLSKLRHQFGQSLIDDYREEQHHHHSSVEGTPRTVIGDLLREQEQSPESLSDVVTRTVCLSLLQAGSDTTTGTIEWAMALLLNNPGVLKQARAEIDFVVGTSRLIHESDLITVPYLNCIIMETLRLYPFNPNLVPHEVSQDCKIAGYAVTRGTMVLIDVYSMQRDPHMWIDPEKFMPQRFLGAKENANSKWMIPFGMGRRKCPGEGLALKIVGMALGTMIQCFEWERIEDKEVDMSEGSRVGMPMAVPLVAMCRPRIEMESVLKTL</sequence>
<keyword evidence="2 5" id="KW-0479">Metal-binding</keyword>
<dbReference type="Proteomes" id="UP000324897">
    <property type="component" value="Unassembled WGS sequence"/>
</dbReference>
<dbReference type="PANTHER" id="PTHR47947">
    <property type="entry name" value="CYTOCHROME P450 82C3-RELATED"/>
    <property type="match status" value="1"/>
</dbReference>
<comment type="cofactor">
    <cofactor evidence="5">
        <name>heme</name>
        <dbReference type="ChEBI" id="CHEBI:30413"/>
    </cofactor>
</comment>
<dbReference type="PROSITE" id="PS00086">
    <property type="entry name" value="CYTOCHROME_P450"/>
    <property type="match status" value="1"/>
</dbReference>
<keyword evidence="3 6" id="KW-0560">Oxidoreductase</keyword>
<dbReference type="InterPro" id="IPR002401">
    <property type="entry name" value="Cyt_P450_E_grp-I"/>
</dbReference>
<dbReference type="AlphaFoldDB" id="A0A5J9TRZ3"/>
<protein>
    <recommendedName>
        <fullName evidence="10">Cytochrome P450</fullName>
    </recommendedName>
</protein>
<feature type="non-terminal residue" evidence="8">
    <location>
        <position position="1"/>
    </location>
</feature>
<evidence type="ECO:0000313" key="8">
    <source>
        <dbReference type="EMBL" id="TVU13987.1"/>
    </source>
</evidence>
<dbReference type="GO" id="GO:0020037">
    <property type="term" value="F:heme binding"/>
    <property type="evidence" value="ECO:0007669"/>
    <property type="project" value="InterPro"/>
</dbReference>
<keyword evidence="1 5" id="KW-0349">Heme</keyword>
<keyword evidence="6" id="KW-0503">Monooxygenase</keyword>
<evidence type="ECO:0000313" key="9">
    <source>
        <dbReference type="Proteomes" id="UP000324897"/>
    </source>
</evidence>
<dbReference type="GO" id="GO:0016705">
    <property type="term" value="F:oxidoreductase activity, acting on paired donors, with incorporation or reduction of molecular oxygen"/>
    <property type="evidence" value="ECO:0007669"/>
    <property type="project" value="InterPro"/>
</dbReference>
<accession>A0A5J9TRZ3</accession>
<dbReference type="Pfam" id="PF00067">
    <property type="entry name" value="p450"/>
    <property type="match status" value="1"/>
</dbReference>
<dbReference type="Gene3D" id="1.10.630.10">
    <property type="entry name" value="Cytochrome P450"/>
    <property type="match status" value="1"/>
</dbReference>
<comment type="caution">
    <text evidence="8">The sequence shown here is derived from an EMBL/GenBank/DDBJ whole genome shotgun (WGS) entry which is preliminary data.</text>
</comment>
<dbReference type="OrthoDB" id="1055148at2759"/>
<dbReference type="GO" id="GO:0004497">
    <property type="term" value="F:monooxygenase activity"/>
    <property type="evidence" value="ECO:0007669"/>
    <property type="project" value="UniProtKB-KW"/>
</dbReference>
<dbReference type="GO" id="GO:0005506">
    <property type="term" value="F:iron ion binding"/>
    <property type="evidence" value="ECO:0007669"/>
    <property type="project" value="InterPro"/>
</dbReference>
<feature type="binding site" description="axial binding residue" evidence="5">
    <location>
        <position position="441"/>
    </location>
    <ligand>
        <name>heme</name>
        <dbReference type="ChEBI" id="CHEBI:30413"/>
    </ligand>
    <ligandPart>
        <name>Fe</name>
        <dbReference type="ChEBI" id="CHEBI:18248"/>
    </ligandPart>
</feature>
<evidence type="ECO:0000256" key="1">
    <source>
        <dbReference type="ARBA" id="ARBA00022617"/>
    </source>
</evidence>
<keyword evidence="9" id="KW-1185">Reference proteome</keyword>
<dbReference type="InterPro" id="IPR001128">
    <property type="entry name" value="Cyt_P450"/>
</dbReference>
<evidence type="ECO:0000256" key="7">
    <source>
        <dbReference type="SAM" id="SignalP"/>
    </source>
</evidence>